<evidence type="ECO:0000313" key="7">
    <source>
        <dbReference type="Proteomes" id="UP000177152"/>
    </source>
</evidence>
<dbReference type="InterPro" id="IPR000653">
    <property type="entry name" value="DegT/StrS_aminotransferase"/>
</dbReference>
<gene>
    <name evidence="6" type="ORF">A2633_05955</name>
</gene>
<feature type="active site" description="Proton acceptor" evidence="3">
    <location>
        <position position="178"/>
    </location>
</feature>
<dbReference type="GO" id="GO:0000271">
    <property type="term" value="P:polysaccharide biosynthetic process"/>
    <property type="evidence" value="ECO:0007669"/>
    <property type="project" value="TreeGrafter"/>
</dbReference>
<evidence type="ECO:0000256" key="5">
    <source>
        <dbReference type="RuleBase" id="RU004508"/>
    </source>
</evidence>
<feature type="modified residue" description="N6-(pyridoxal phosphate)lysine" evidence="4">
    <location>
        <position position="178"/>
    </location>
</feature>
<keyword evidence="1 4" id="KW-0663">Pyridoxal phosphate</keyword>
<name>A0A1G2K6A6_9BACT</name>
<dbReference type="GO" id="GO:0030170">
    <property type="term" value="F:pyridoxal phosphate binding"/>
    <property type="evidence" value="ECO:0007669"/>
    <property type="project" value="TreeGrafter"/>
</dbReference>
<evidence type="ECO:0000256" key="4">
    <source>
        <dbReference type="PIRSR" id="PIRSR000390-2"/>
    </source>
</evidence>
<dbReference type="InterPro" id="IPR015421">
    <property type="entry name" value="PyrdxlP-dep_Trfase_major"/>
</dbReference>
<sequence>MKDLFSQFKILLSFWNILKSKDFPWENQIVRDLEKKLSDYLEIPHVLGVASGTDALILALKACDVKPGDEVIVPAISFVSTAGAVAWIGAKPVFIDIESASFNIDPQKVESAVTPKTKAIIAVHLNGRMADMEAIRQLADSKALMVVEDAAHAFGSKYKGGSIGYYGDLACLSFNPTKVFGGCGDGGAIITKNAELARKISLFRTYGSPRYQEFGINHPIIGTASHLSPFQAAILDTKLRSVQRVTEKTRQNYFLYSELLKRVGDLVLPSNPSEYFINGYRFPILSKKRDELRLLLKKQGFDARIQYNVPLPYFEAFQYLGHKKGDFPNAEKLANEVLCLPTNYRLAEEEVKEVIRIIKKCFAPAN</sequence>
<evidence type="ECO:0000256" key="3">
    <source>
        <dbReference type="PIRSR" id="PIRSR000390-1"/>
    </source>
</evidence>
<dbReference type="SUPFAM" id="SSF53383">
    <property type="entry name" value="PLP-dependent transferases"/>
    <property type="match status" value="1"/>
</dbReference>
<dbReference type="InterPro" id="IPR015424">
    <property type="entry name" value="PyrdxlP-dep_Trfase"/>
</dbReference>
<proteinExistence type="inferred from homology"/>
<dbReference type="EMBL" id="MHQC01000020">
    <property type="protein sequence ID" value="OGZ94979.1"/>
    <property type="molecule type" value="Genomic_DNA"/>
</dbReference>
<dbReference type="PANTHER" id="PTHR30244:SF36">
    <property type="entry name" value="3-OXO-GLUCOSE-6-PHOSPHATE:GLUTAMATE AMINOTRANSFERASE"/>
    <property type="match status" value="1"/>
</dbReference>
<evidence type="ECO:0000313" key="6">
    <source>
        <dbReference type="EMBL" id="OGZ94979.1"/>
    </source>
</evidence>
<evidence type="ECO:0000256" key="2">
    <source>
        <dbReference type="ARBA" id="ARBA00037999"/>
    </source>
</evidence>
<reference evidence="6 7" key="1">
    <citation type="journal article" date="2016" name="Nat. Commun.">
        <title>Thousands of microbial genomes shed light on interconnected biogeochemical processes in an aquifer system.</title>
        <authorList>
            <person name="Anantharaman K."/>
            <person name="Brown C.T."/>
            <person name="Hug L.A."/>
            <person name="Sharon I."/>
            <person name="Castelle C.J."/>
            <person name="Probst A.J."/>
            <person name="Thomas B.C."/>
            <person name="Singh A."/>
            <person name="Wilkins M.J."/>
            <person name="Karaoz U."/>
            <person name="Brodie E.L."/>
            <person name="Williams K.H."/>
            <person name="Hubbard S.S."/>
            <person name="Banfield J.F."/>
        </authorList>
    </citation>
    <scope>NUCLEOTIDE SEQUENCE [LARGE SCALE GENOMIC DNA]</scope>
</reference>
<dbReference type="Pfam" id="PF01041">
    <property type="entry name" value="DegT_DnrJ_EryC1"/>
    <property type="match status" value="1"/>
</dbReference>
<dbReference type="InterPro" id="IPR015422">
    <property type="entry name" value="PyrdxlP-dep_Trfase_small"/>
</dbReference>
<organism evidence="6 7">
    <name type="scientific">Candidatus Sungbacteria bacterium RIFCSPHIGHO2_01_FULL_47_32</name>
    <dbReference type="NCBI Taxonomy" id="1802264"/>
    <lineage>
        <taxon>Bacteria</taxon>
        <taxon>Candidatus Sungiibacteriota</taxon>
    </lineage>
</organism>
<dbReference type="PIRSF" id="PIRSF000390">
    <property type="entry name" value="PLP_StrS"/>
    <property type="match status" value="1"/>
</dbReference>
<dbReference type="AlphaFoldDB" id="A0A1G2K6A6"/>
<accession>A0A1G2K6A6</accession>
<dbReference type="Proteomes" id="UP000177152">
    <property type="component" value="Unassembled WGS sequence"/>
</dbReference>
<dbReference type="Gene3D" id="3.40.640.10">
    <property type="entry name" value="Type I PLP-dependent aspartate aminotransferase-like (Major domain)"/>
    <property type="match status" value="1"/>
</dbReference>
<evidence type="ECO:0008006" key="8">
    <source>
        <dbReference type="Google" id="ProtNLM"/>
    </source>
</evidence>
<protein>
    <recommendedName>
        <fullName evidence="8">Aminotransferase DegT</fullName>
    </recommendedName>
</protein>
<dbReference type="GO" id="GO:0008483">
    <property type="term" value="F:transaminase activity"/>
    <property type="evidence" value="ECO:0007669"/>
    <property type="project" value="TreeGrafter"/>
</dbReference>
<dbReference type="Gene3D" id="3.90.1150.10">
    <property type="entry name" value="Aspartate Aminotransferase, domain 1"/>
    <property type="match status" value="1"/>
</dbReference>
<dbReference type="CDD" id="cd00616">
    <property type="entry name" value="AHBA_syn"/>
    <property type="match status" value="1"/>
</dbReference>
<comment type="similarity">
    <text evidence="2 5">Belongs to the DegT/DnrJ/EryC1 family.</text>
</comment>
<dbReference type="PANTHER" id="PTHR30244">
    <property type="entry name" value="TRANSAMINASE"/>
    <property type="match status" value="1"/>
</dbReference>
<evidence type="ECO:0000256" key="1">
    <source>
        <dbReference type="ARBA" id="ARBA00022898"/>
    </source>
</evidence>
<comment type="caution">
    <text evidence="6">The sequence shown here is derived from an EMBL/GenBank/DDBJ whole genome shotgun (WGS) entry which is preliminary data.</text>
</comment>